<evidence type="ECO:0000256" key="1">
    <source>
        <dbReference type="ARBA" id="ARBA00022737"/>
    </source>
</evidence>
<dbReference type="EMBL" id="JAANAS010000055">
    <property type="protein sequence ID" value="NGZ90207.1"/>
    <property type="molecule type" value="Genomic_DNA"/>
</dbReference>
<dbReference type="SUPFAM" id="SSF48452">
    <property type="entry name" value="TPR-like"/>
    <property type="match status" value="1"/>
</dbReference>
<dbReference type="PROSITE" id="PS50005">
    <property type="entry name" value="TPR"/>
    <property type="match status" value="2"/>
</dbReference>
<feature type="repeat" description="TPR" evidence="3">
    <location>
        <begin position="55"/>
        <end position="88"/>
    </location>
</feature>
<reference evidence="4" key="1">
    <citation type="submission" date="2020-03" db="EMBL/GenBank/DDBJ databases">
        <title>Psychroflexus Maritimus sp. nov., isolate from marine sediment.</title>
        <authorList>
            <person name="Zhong Y.-L."/>
        </authorList>
    </citation>
    <scope>NUCLEOTIDE SEQUENCE</scope>
    <source>
        <strain evidence="4">C1</strain>
    </source>
</reference>
<dbReference type="RefSeq" id="WP_166400459.1">
    <property type="nucleotide sequence ID" value="NZ_JAANAS010000055.1"/>
</dbReference>
<dbReference type="PROSITE" id="PS50293">
    <property type="entry name" value="TPR_REGION"/>
    <property type="match status" value="1"/>
</dbReference>
<name>A0A967ADF4_9FLAO</name>
<protein>
    <recommendedName>
        <fullName evidence="6">Tetratricopeptide repeat-containing protein</fullName>
    </recommendedName>
</protein>
<evidence type="ECO:0000256" key="2">
    <source>
        <dbReference type="ARBA" id="ARBA00022803"/>
    </source>
</evidence>
<evidence type="ECO:0008006" key="6">
    <source>
        <dbReference type="Google" id="ProtNLM"/>
    </source>
</evidence>
<proteinExistence type="predicted"/>
<dbReference type="InterPro" id="IPR019734">
    <property type="entry name" value="TPR_rpt"/>
</dbReference>
<evidence type="ECO:0000313" key="4">
    <source>
        <dbReference type="EMBL" id="NGZ90207.1"/>
    </source>
</evidence>
<dbReference type="PANTHER" id="PTHR44858">
    <property type="entry name" value="TETRATRICOPEPTIDE REPEAT PROTEIN 6"/>
    <property type="match status" value="1"/>
</dbReference>
<dbReference type="Pfam" id="PF13181">
    <property type="entry name" value="TPR_8"/>
    <property type="match status" value="1"/>
</dbReference>
<keyword evidence="5" id="KW-1185">Reference proteome</keyword>
<dbReference type="Proteomes" id="UP000643701">
    <property type="component" value="Unassembled WGS sequence"/>
</dbReference>
<dbReference type="Gene3D" id="1.25.40.10">
    <property type="entry name" value="Tetratricopeptide repeat domain"/>
    <property type="match status" value="2"/>
</dbReference>
<comment type="caution">
    <text evidence="4">The sequence shown here is derived from an EMBL/GenBank/DDBJ whole genome shotgun (WGS) entry which is preliminary data.</text>
</comment>
<dbReference type="InterPro" id="IPR050498">
    <property type="entry name" value="Ycf3"/>
</dbReference>
<keyword evidence="2 3" id="KW-0802">TPR repeat</keyword>
<sequence>MKKTLTIIATIISLTVFGQSAEELLVSGIEKANNQKYKEAIVDFTKSIAKDANNAETYYNRGTIKMTISDFDGALLDYDKAIKLNPKQTNAYYNRAGIYVNTQQYKKALLDLNKVIELDEKFPSALTLRGQVKYALNDNNGSCNDFKRANEIGDKKAETYISKYCNETEIDKESLSLKWPEDEKWKIAETQENDRLKFTELLRNGETFENWTEIGTMLVYKGVTGEDIEFRANLLYEQTKQQCPKAKFTIVDMDKKIEYPWIIFSIECPISGQLKTPESQLWLIIQGNASMYLVDRAIKEESLPSKIKLKWTNFYKTAKIISK</sequence>
<gene>
    <name evidence="4" type="ORF">G7034_08070</name>
</gene>
<organism evidence="4 5">
    <name type="scientific">Psychroflexus maritimus</name>
    <dbReference type="NCBI Taxonomy" id="2714865"/>
    <lineage>
        <taxon>Bacteria</taxon>
        <taxon>Pseudomonadati</taxon>
        <taxon>Bacteroidota</taxon>
        <taxon>Flavobacteriia</taxon>
        <taxon>Flavobacteriales</taxon>
        <taxon>Flavobacteriaceae</taxon>
        <taxon>Psychroflexus</taxon>
    </lineage>
</organism>
<dbReference type="PANTHER" id="PTHR44858:SF1">
    <property type="entry name" value="UDP-N-ACETYLGLUCOSAMINE--PEPTIDE N-ACETYLGLUCOSAMINYLTRANSFERASE SPINDLY-RELATED"/>
    <property type="match status" value="1"/>
</dbReference>
<dbReference type="Pfam" id="PF00515">
    <property type="entry name" value="TPR_1"/>
    <property type="match status" value="1"/>
</dbReference>
<accession>A0A967ADF4</accession>
<dbReference type="SMART" id="SM00028">
    <property type="entry name" value="TPR"/>
    <property type="match status" value="4"/>
</dbReference>
<keyword evidence="1" id="KW-0677">Repeat</keyword>
<dbReference type="InterPro" id="IPR011990">
    <property type="entry name" value="TPR-like_helical_dom_sf"/>
</dbReference>
<evidence type="ECO:0000313" key="5">
    <source>
        <dbReference type="Proteomes" id="UP000643701"/>
    </source>
</evidence>
<feature type="repeat" description="TPR" evidence="3">
    <location>
        <begin position="89"/>
        <end position="122"/>
    </location>
</feature>
<evidence type="ECO:0000256" key="3">
    <source>
        <dbReference type="PROSITE-ProRule" id="PRU00339"/>
    </source>
</evidence>
<dbReference type="AlphaFoldDB" id="A0A967ADF4"/>